<proteinExistence type="predicted"/>
<keyword evidence="1" id="KW-0472">Membrane</keyword>
<accession>A0ABM1MDF7</accession>
<keyword evidence="1" id="KW-1133">Transmembrane helix</keyword>
<evidence type="ECO:0000256" key="1">
    <source>
        <dbReference type="SAM" id="Phobius"/>
    </source>
</evidence>
<evidence type="ECO:0000313" key="2">
    <source>
        <dbReference type="Proteomes" id="UP000695000"/>
    </source>
</evidence>
<dbReference type="RefSeq" id="XP_017772607.1">
    <property type="nucleotide sequence ID" value="XM_017917118.1"/>
</dbReference>
<name>A0ABM1MDF7_NICVS</name>
<dbReference type="Proteomes" id="UP000695000">
    <property type="component" value="Unplaced"/>
</dbReference>
<keyword evidence="1" id="KW-0812">Transmembrane</keyword>
<reference evidence="3" key="1">
    <citation type="submission" date="2025-08" db="UniProtKB">
        <authorList>
            <consortium name="RefSeq"/>
        </authorList>
    </citation>
    <scope>IDENTIFICATION</scope>
    <source>
        <tissue evidence="3">Whole Larva</tissue>
    </source>
</reference>
<keyword evidence="2" id="KW-1185">Reference proteome</keyword>
<feature type="transmembrane region" description="Helical" evidence="1">
    <location>
        <begin position="35"/>
        <end position="53"/>
    </location>
</feature>
<sequence length="118" mass="13906">MDAIESLRYLKNRGFRRKYKMFRIPYVGDIMKVNTSFIIFWIAVILNVYDLIVFCKSQRIFAFIIVLMMTMTAQVYLPSEYMLKSFMISTVTFALILQMRQTGRGGFSVVMPLFRTIV</sequence>
<feature type="transmembrane region" description="Helical" evidence="1">
    <location>
        <begin position="60"/>
        <end position="77"/>
    </location>
</feature>
<protein>
    <submittedName>
        <fullName evidence="3">Uncharacterized protein LOC108559771</fullName>
    </submittedName>
</protein>
<dbReference type="GeneID" id="108559771"/>
<evidence type="ECO:0000313" key="3">
    <source>
        <dbReference type="RefSeq" id="XP_017772607.1"/>
    </source>
</evidence>
<gene>
    <name evidence="3" type="primary">LOC108559771</name>
</gene>
<organism evidence="2 3">
    <name type="scientific">Nicrophorus vespilloides</name>
    <name type="common">Boreal carrion beetle</name>
    <dbReference type="NCBI Taxonomy" id="110193"/>
    <lineage>
        <taxon>Eukaryota</taxon>
        <taxon>Metazoa</taxon>
        <taxon>Ecdysozoa</taxon>
        <taxon>Arthropoda</taxon>
        <taxon>Hexapoda</taxon>
        <taxon>Insecta</taxon>
        <taxon>Pterygota</taxon>
        <taxon>Neoptera</taxon>
        <taxon>Endopterygota</taxon>
        <taxon>Coleoptera</taxon>
        <taxon>Polyphaga</taxon>
        <taxon>Staphyliniformia</taxon>
        <taxon>Silphidae</taxon>
        <taxon>Nicrophorinae</taxon>
        <taxon>Nicrophorus</taxon>
    </lineage>
</organism>